<evidence type="ECO:0000256" key="1">
    <source>
        <dbReference type="SAM" id="MobiDB-lite"/>
    </source>
</evidence>
<accession>A0A219APY5</accession>
<sequence>MNRSLRFTNTKRRPHSRQTVTNAPVTQNSTHLQQNGINHVSQAYSSSPSPIDCVGFPSTPIGLPACSATLSLPLISRTSSHPSTSWPYMCCQGLFSCAANCTREGKNWPIWNWGLSCPVFVSFPRFICDDFAQVFQT</sequence>
<dbReference type="KEGG" id="pchm:VFPPC_18234"/>
<reference evidence="2 3" key="1">
    <citation type="journal article" date="2016" name="PLoS Pathog.">
        <title>Biosynthesis of antibiotic leucinostatins in bio-control fungus Purpureocillium lilacinum and their inhibition on phytophthora revealed by genome mining.</title>
        <authorList>
            <person name="Wang G."/>
            <person name="Liu Z."/>
            <person name="Lin R."/>
            <person name="Li E."/>
            <person name="Mao Z."/>
            <person name="Ling J."/>
            <person name="Yang Y."/>
            <person name="Yin W.B."/>
            <person name="Xie B."/>
        </authorList>
    </citation>
    <scope>NUCLEOTIDE SEQUENCE [LARGE SCALE GENOMIC DNA]</scope>
    <source>
        <strain evidence="2">170</strain>
    </source>
</reference>
<dbReference type="RefSeq" id="XP_022285110.1">
    <property type="nucleotide sequence ID" value="XM_022429877.1"/>
</dbReference>
<gene>
    <name evidence="2" type="ORF">VFPPC_18234</name>
</gene>
<dbReference type="EMBL" id="LSBJ02000009">
    <property type="protein sequence ID" value="OWT42622.1"/>
    <property type="molecule type" value="Genomic_DNA"/>
</dbReference>
<keyword evidence="3" id="KW-1185">Reference proteome</keyword>
<name>A0A219APY5_METCM</name>
<dbReference type="Proteomes" id="UP000078397">
    <property type="component" value="Unassembled WGS sequence"/>
</dbReference>
<protein>
    <submittedName>
        <fullName evidence="2">Uncharacterized protein</fullName>
    </submittedName>
</protein>
<dbReference type="GeneID" id="33937073"/>
<organism evidence="2 3">
    <name type="scientific">Pochonia chlamydosporia 170</name>
    <dbReference type="NCBI Taxonomy" id="1380566"/>
    <lineage>
        <taxon>Eukaryota</taxon>
        <taxon>Fungi</taxon>
        <taxon>Dikarya</taxon>
        <taxon>Ascomycota</taxon>
        <taxon>Pezizomycotina</taxon>
        <taxon>Sordariomycetes</taxon>
        <taxon>Hypocreomycetidae</taxon>
        <taxon>Hypocreales</taxon>
        <taxon>Clavicipitaceae</taxon>
        <taxon>Pochonia</taxon>
    </lineage>
</organism>
<comment type="caution">
    <text evidence="2">The sequence shown here is derived from an EMBL/GenBank/DDBJ whole genome shotgun (WGS) entry which is preliminary data.</text>
</comment>
<evidence type="ECO:0000313" key="2">
    <source>
        <dbReference type="EMBL" id="OWT42622.1"/>
    </source>
</evidence>
<feature type="region of interest" description="Disordered" evidence="1">
    <location>
        <begin position="1"/>
        <end position="25"/>
    </location>
</feature>
<dbReference type="AlphaFoldDB" id="A0A219APY5"/>
<proteinExistence type="predicted"/>
<evidence type="ECO:0000313" key="3">
    <source>
        <dbReference type="Proteomes" id="UP000078397"/>
    </source>
</evidence>